<dbReference type="Gene3D" id="1.10.540.10">
    <property type="entry name" value="Acyl-CoA dehydrogenase/oxidase, N-terminal domain"/>
    <property type="match status" value="1"/>
</dbReference>
<comment type="cofactor">
    <cofactor evidence="1 5">
        <name>FAD</name>
        <dbReference type="ChEBI" id="CHEBI:57692"/>
    </cofactor>
</comment>
<keyword evidence="5" id="KW-0560">Oxidoreductase</keyword>
<dbReference type="SUPFAM" id="SSF56645">
    <property type="entry name" value="Acyl-CoA dehydrogenase NM domain-like"/>
    <property type="match status" value="1"/>
</dbReference>
<dbReference type="CDD" id="cd00567">
    <property type="entry name" value="ACAD"/>
    <property type="match status" value="1"/>
</dbReference>
<evidence type="ECO:0000256" key="3">
    <source>
        <dbReference type="ARBA" id="ARBA00022630"/>
    </source>
</evidence>
<reference evidence="11" key="1">
    <citation type="journal article" date="2019" name="Int. J. Syst. Evol. Microbiol.">
        <title>The Global Catalogue of Microorganisms (GCM) 10K type strain sequencing project: providing services to taxonomists for standard genome sequencing and annotation.</title>
        <authorList>
            <consortium name="The Broad Institute Genomics Platform"/>
            <consortium name="The Broad Institute Genome Sequencing Center for Infectious Disease"/>
            <person name="Wu L."/>
            <person name="Ma J."/>
        </authorList>
    </citation>
    <scope>NUCLEOTIDE SEQUENCE [LARGE SCALE GENOMIC DNA]</scope>
    <source>
        <strain evidence="11">JCM 9918</strain>
    </source>
</reference>
<dbReference type="InterPro" id="IPR013786">
    <property type="entry name" value="AcylCoA_DH/ox_N"/>
</dbReference>
<dbReference type="InterPro" id="IPR046373">
    <property type="entry name" value="Acyl-CoA_Oxase/DH_mid-dom_sf"/>
</dbReference>
<sequence length="640" mass="67467">MDHPPYRVAQELESLLGDPDDPATPFSHARSLELDENEEFPSDICRVLEGWGLQEFYVPAEYGGRLTDYETVMQVMRVVARRDLTVAVGHGKTYLGGVCVWISGTPEQARRLAEDIRAGVPVSLALTERAHGSDLLAGDVRGEADGAGGWRISGEKWLINNATRGSLLSVLTRTAEDGGPRGFTVLLVDKRPMTPGEHYRCVDKIHTHGIRGADISGIVFDGAPVPADAAVGGEGGGVETVLKALQLTRTMCASLSLGSADHALTIALDFAERRELFGRRLVDLPQARHVLASAAADVLAGEALATVAARSVHTVPDELSVAAAVTKYLVPTGTEGVIAELTRLLGARAFLKDVHALGMFQKVDRDHRIVGLFDGNTLVNLNSLVNQFRSLNRGWLRGTGDTAGAARAFDLAEPLPPLAPERLSLVARRGSGIMATLPASVAALRAEAGRRPELKGALGAAERLLAVTGRVHEAMDAHRAVVSDVPPAAFDVARQYSLCLAGAACLGLWTHNHRAAQSGSTGPLWRDGVWLWPVLDRLLTRLGEPDAGDPDAYPPLLERLRAARAAGELFSLFPFALHGPADRPDGTPGDTAPPTGAPGDAAPPTHASGAPGGPPAAAPHAHTHTRAAVGGTRTSEGTSC</sequence>
<dbReference type="InterPro" id="IPR037069">
    <property type="entry name" value="AcylCoA_DH/ox_N_sf"/>
</dbReference>
<dbReference type="PANTHER" id="PTHR43884">
    <property type="entry name" value="ACYL-COA DEHYDROGENASE"/>
    <property type="match status" value="1"/>
</dbReference>
<dbReference type="InterPro" id="IPR006091">
    <property type="entry name" value="Acyl-CoA_Oxase/DH_mid-dom"/>
</dbReference>
<evidence type="ECO:0000256" key="4">
    <source>
        <dbReference type="ARBA" id="ARBA00022827"/>
    </source>
</evidence>
<dbReference type="Pfam" id="PF02770">
    <property type="entry name" value="Acyl-CoA_dh_M"/>
    <property type="match status" value="1"/>
</dbReference>
<evidence type="ECO:0000256" key="1">
    <source>
        <dbReference type="ARBA" id="ARBA00001974"/>
    </source>
</evidence>
<feature type="domain" description="Acyl-CoA dehydrogenase/oxidase C-terminal" evidence="7">
    <location>
        <begin position="235"/>
        <end position="384"/>
    </location>
</feature>
<comment type="caution">
    <text evidence="10">The sequence shown here is derived from an EMBL/GenBank/DDBJ whole genome shotgun (WGS) entry which is preliminary data.</text>
</comment>
<gene>
    <name evidence="10" type="ORF">ACFQGO_35190</name>
</gene>
<feature type="region of interest" description="Disordered" evidence="6">
    <location>
        <begin position="580"/>
        <end position="640"/>
    </location>
</feature>
<dbReference type="Pfam" id="PF00441">
    <property type="entry name" value="Acyl-CoA_dh_1"/>
    <property type="match status" value="1"/>
</dbReference>
<evidence type="ECO:0000256" key="2">
    <source>
        <dbReference type="ARBA" id="ARBA00009347"/>
    </source>
</evidence>
<evidence type="ECO:0000313" key="10">
    <source>
        <dbReference type="EMBL" id="MFC5812692.1"/>
    </source>
</evidence>
<proteinExistence type="inferred from homology"/>
<evidence type="ECO:0000259" key="9">
    <source>
        <dbReference type="Pfam" id="PF02771"/>
    </source>
</evidence>
<feature type="compositionally biased region" description="Low complexity" evidence="6">
    <location>
        <begin position="586"/>
        <end position="609"/>
    </location>
</feature>
<evidence type="ECO:0000313" key="11">
    <source>
        <dbReference type="Proteomes" id="UP001596112"/>
    </source>
</evidence>
<feature type="domain" description="Acyl-CoA dehydrogenase/oxidase N-terminal" evidence="9">
    <location>
        <begin position="32"/>
        <end position="116"/>
    </location>
</feature>
<dbReference type="EMBL" id="JBHSNZ010000039">
    <property type="protein sequence ID" value="MFC5812692.1"/>
    <property type="molecule type" value="Genomic_DNA"/>
</dbReference>
<comment type="similarity">
    <text evidence="2 5">Belongs to the acyl-CoA dehydrogenase family.</text>
</comment>
<organism evidence="10 11">
    <name type="scientific">Streptomyces heilongjiangensis</name>
    <dbReference type="NCBI Taxonomy" id="945052"/>
    <lineage>
        <taxon>Bacteria</taxon>
        <taxon>Bacillati</taxon>
        <taxon>Actinomycetota</taxon>
        <taxon>Actinomycetes</taxon>
        <taxon>Kitasatosporales</taxon>
        <taxon>Streptomycetaceae</taxon>
        <taxon>Streptomyces</taxon>
    </lineage>
</organism>
<dbReference type="Gene3D" id="2.40.110.10">
    <property type="entry name" value="Butyryl-CoA Dehydrogenase, subunit A, domain 2"/>
    <property type="match status" value="1"/>
</dbReference>
<dbReference type="RefSeq" id="WP_272171779.1">
    <property type="nucleotide sequence ID" value="NZ_JAQOSL010000037.1"/>
</dbReference>
<dbReference type="PANTHER" id="PTHR43884:SF19">
    <property type="entry name" value="ACYL-COA DEHYDROGENASE FADE4-RELATED"/>
    <property type="match status" value="1"/>
</dbReference>
<dbReference type="Proteomes" id="UP001596112">
    <property type="component" value="Unassembled WGS sequence"/>
</dbReference>
<dbReference type="InterPro" id="IPR009075">
    <property type="entry name" value="AcylCo_DH/oxidase_C"/>
</dbReference>
<name>A0ABW1BHZ7_9ACTN</name>
<keyword evidence="4 5" id="KW-0274">FAD</keyword>
<dbReference type="InterPro" id="IPR009100">
    <property type="entry name" value="AcylCoA_DH/oxidase_NM_dom_sf"/>
</dbReference>
<dbReference type="Gene3D" id="1.20.140.10">
    <property type="entry name" value="Butyryl-CoA Dehydrogenase, subunit A, domain 3"/>
    <property type="match status" value="1"/>
</dbReference>
<dbReference type="Pfam" id="PF02771">
    <property type="entry name" value="Acyl-CoA_dh_N"/>
    <property type="match status" value="1"/>
</dbReference>
<keyword evidence="3 5" id="KW-0285">Flavoprotein</keyword>
<protein>
    <submittedName>
        <fullName evidence="10">Acyl-CoA dehydrogenase family protein</fullName>
    </submittedName>
</protein>
<evidence type="ECO:0000256" key="5">
    <source>
        <dbReference type="RuleBase" id="RU362125"/>
    </source>
</evidence>
<evidence type="ECO:0000259" key="7">
    <source>
        <dbReference type="Pfam" id="PF00441"/>
    </source>
</evidence>
<feature type="domain" description="Acyl-CoA oxidase/dehydrogenase middle" evidence="8">
    <location>
        <begin position="124"/>
        <end position="221"/>
    </location>
</feature>
<evidence type="ECO:0000259" key="8">
    <source>
        <dbReference type="Pfam" id="PF02770"/>
    </source>
</evidence>
<accession>A0ABW1BHZ7</accession>
<evidence type="ECO:0000256" key="6">
    <source>
        <dbReference type="SAM" id="MobiDB-lite"/>
    </source>
</evidence>
<dbReference type="SUPFAM" id="SSF47203">
    <property type="entry name" value="Acyl-CoA dehydrogenase C-terminal domain-like"/>
    <property type="match status" value="1"/>
</dbReference>
<dbReference type="InterPro" id="IPR036250">
    <property type="entry name" value="AcylCo_DH-like_C"/>
</dbReference>
<keyword evidence="11" id="KW-1185">Reference proteome</keyword>